<dbReference type="EMBL" id="LJAM02001005">
    <property type="protein sequence ID" value="RAP64297.1"/>
    <property type="molecule type" value="Genomic_DNA"/>
</dbReference>
<accession>A0A328T8A6</accession>
<dbReference type="AlphaFoldDB" id="A0A328T8A6"/>
<sequence>MYAVATALPDLRHFGGNITDAGLNTLLRQKTVTHHRLAIAIETEVSKPGKHHSQFS</sequence>
<evidence type="ECO:0000313" key="2">
    <source>
        <dbReference type="Proteomes" id="UP000244334"/>
    </source>
</evidence>
<proteinExistence type="predicted"/>
<protein>
    <submittedName>
        <fullName evidence="1">Uncharacterized protein</fullName>
    </submittedName>
</protein>
<gene>
    <name evidence="1" type="ORF">ACZ87_04060</name>
</gene>
<reference evidence="1" key="1">
    <citation type="submission" date="2018-04" db="EMBL/GenBank/DDBJ databases">
        <title>Genomes of the Obligate Erwinia dacicola and Facultative Enterobacter sp. OLF Endosymbionts of the Olive Fruit fly, Bactrocera oleae.</title>
        <authorList>
            <person name="Estes A.M."/>
            <person name="Hearn D.J."/>
            <person name="Agarwal S."/>
            <person name="Pierson E.A."/>
            <person name="Dunning-Hotopp J.C."/>
        </authorList>
    </citation>
    <scope>NUCLEOTIDE SEQUENCE [LARGE SCALE GENOMIC DNA]</scope>
    <source>
        <strain evidence="1">Oroville</strain>
    </source>
</reference>
<evidence type="ECO:0000313" key="1">
    <source>
        <dbReference type="EMBL" id="RAP64297.1"/>
    </source>
</evidence>
<keyword evidence="2" id="KW-1185">Reference proteome</keyword>
<organism evidence="1 2">
    <name type="scientific">Candidatus Erwinia dacicola</name>
    <dbReference type="NCBI Taxonomy" id="252393"/>
    <lineage>
        <taxon>Bacteria</taxon>
        <taxon>Pseudomonadati</taxon>
        <taxon>Pseudomonadota</taxon>
        <taxon>Gammaproteobacteria</taxon>
        <taxon>Enterobacterales</taxon>
        <taxon>Erwiniaceae</taxon>
        <taxon>Erwinia</taxon>
    </lineage>
</organism>
<name>A0A328T8A6_9GAMM</name>
<comment type="caution">
    <text evidence="1">The sequence shown here is derived from an EMBL/GenBank/DDBJ whole genome shotgun (WGS) entry which is preliminary data.</text>
</comment>
<dbReference type="Proteomes" id="UP000244334">
    <property type="component" value="Unassembled WGS sequence"/>
</dbReference>
<feature type="non-terminal residue" evidence="1">
    <location>
        <position position="56"/>
    </location>
</feature>